<dbReference type="Proteomes" id="UP000196365">
    <property type="component" value="Unassembled WGS sequence"/>
</dbReference>
<name>A0A1T4JX86_9FIRM</name>
<sequence length="67" mass="7857">MNVQVILGLPLEIGMKFINKDIYDIKIIETFPLSKQKKSIQSLEKNPYILRIRETDNNSLELLVSYF</sequence>
<evidence type="ECO:0000313" key="1">
    <source>
        <dbReference type="EMBL" id="SJZ34717.1"/>
    </source>
</evidence>
<organism evidence="1 2">
    <name type="scientific">Garciella nitratireducens DSM 15102</name>
    <dbReference type="NCBI Taxonomy" id="1121911"/>
    <lineage>
        <taxon>Bacteria</taxon>
        <taxon>Bacillati</taxon>
        <taxon>Bacillota</taxon>
        <taxon>Clostridia</taxon>
        <taxon>Eubacteriales</taxon>
        <taxon>Eubacteriaceae</taxon>
        <taxon>Garciella</taxon>
    </lineage>
</organism>
<keyword evidence="2" id="KW-1185">Reference proteome</keyword>
<proteinExistence type="predicted"/>
<dbReference type="EMBL" id="FUWV01000001">
    <property type="protein sequence ID" value="SJZ34717.1"/>
    <property type="molecule type" value="Genomic_DNA"/>
</dbReference>
<gene>
    <name evidence="1" type="ORF">SAMN02745973_00178</name>
</gene>
<dbReference type="AlphaFoldDB" id="A0A1T4JX86"/>
<evidence type="ECO:0000313" key="2">
    <source>
        <dbReference type="Proteomes" id="UP000196365"/>
    </source>
</evidence>
<reference evidence="1 2" key="1">
    <citation type="submission" date="2017-02" db="EMBL/GenBank/DDBJ databases">
        <authorList>
            <person name="Peterson S.W."/>
        </authorList>
    </citation>
    <scope>NUCLEOTIDE SEQUENCE [LARGE SCALE GENOMIC DNA]</scope>
    <source>
        <strain evidence="1 2">DSM 15102</strain>
    </source>
</reference>
<protein>
    <submittedName>
        <fullName evidence="1">Uncharacterized protein</fullName>
    </submittedName>
</protein>
<accession>A0A1T4JX86</accession>
<dbReference type="RefSeq" id="WP_087677624.1">
    <property type="nucleotide sequence ID" value="NZ_FUWV01000001.1"/>
</dbReference>